<dbReference type="PANTHER" id="PTHR42879">
    <property type="entry name" value="3-OXOACYL-(ACYL-CARRIER-PROTEIN) REDUCTASE"/>
    <property type="match status" value="1"/>
</dbReference>
<dbReference type="PANTHER" id="PTHR42879:SF2">
    <property type="entry name" value="3-OXOACYL-[ACYL-CARRIER-PROTEIN] REDUCTASE FABG"/>
    <property type="match status" value="1"/>
</dbReference>
<dbReference type="InterPro" id="IPR020904">
    <property type="entry name" value="Sc_DH/Rdtase_CS"/>
</dbReference>
<dbReference type="Gene3D" id="3.40.50.720">
    <property type="entry name" value="NAD(P)-binding Rossmann-like Domain"/>
    <property type="match status" value="1"/>
</dbReference>
<dbReference type="SUPFAM" id="SSF51735">
    <property type="entry name" value="NAD(P)-binding Rossmann-fold domains"/>
    <property type="match status" value="1"/>
</dbReference>
<evidence type="ECO:0000313" key="4">
    <source>
        <dbReference type="EMBL" id="SJZ95446.1"/>
    </source>
</evidence>
<dbReference type="GO" id="GO:0032787">
    <property type="term" value="P:monocarboxylic acid metabolic process"/>
    <property type="evidence" value="ECO:0007669"/>
    <property type="project" value="UniProtKB-ARBA"/>
</dbReference>
<proteinExistence type="inferred from homology"/>
<dbReference type="NCBIfam" id="NF005559">
    <property type="entry name" value="PRK07231.1"/>
    <property type="match status" value="1"/>
</dbReference>
<dbReference type="PROSITE" id="PS00061">
    <property type="entry name" value="ADH_SHORT"/>
    <property type="match status" value="1"/>
</dbReference>
<sequence length="248" mass="25708">MELEFKDKVVVVTGGTRGIGRAVSLRFAATGATVFAAYLNNDEAADKLRLDAVDLPGSITTIKADVSTSAGATALIDAATVAGGYLDVLVNNAGIIRDGFLAMMAEDDWDAVLRTNLSPLFHCSKWGIRKMLARRSGAIITVSSISGIAGAAGQTNYAASKGAAISFTKSLARELGPMGIRVNAVAAGLIETDMTAELKQDQVERIVKSSALGRIGQPEEVAEAIAFLASSKAVYITGQCLVVDGGIL</sequence>
<protein>
    <submittedName>
        <fullName evidence="4">3-oxoacyl-[acyl-carrier protein] reductase</fullName>
    </submittedName>
</protein>
<dbReference type="Proteomes" id="UP000190102">
    <property type="component" value="Unassembled WGS sequence"/>
</dbReference>
<dbReference type="SMART" id="SM00822">
    <property type="entry name" value="PKS_KR"/>
    <property type="match status" value="1"/>
</dbReference>
<dbReference type="InterPro" id="IPR050259">
    <property type="entry name" value="SDR"/>
</dbReference>
<dbReference type="PRINTS" id="PR00080">
    <property type="entry name" value="SDRFAMILY"/>
</dbReference>
<accession>A0A1T4PVQ1</accession>
<dbReference type="AlphaFoldDB" id="A0A1T4PVQ1"/>
<evidence type="ECO:0000256" key="2">
    <source>
        <dbReference type="ARBA" id="ARBA00023002"/>
    </source>
</evidence>
<feature type="domain" description="Ketoreductase" evidence="3">
    <location>
        <begin position="8"/>
        <end position="188"/>
    </location>
</feature>
<dbReference type="InterPro" id="IPR002347">
    <property type="entry name" value="SDR_fam"/>
</dbReference>
<dbReference type="PRINTS" id="PR00081">
    <property type="entry name" value="GDHRDH"/>
</dbReference>
<dbReference type="InterPro" id="IPR057326">
    <property type="entry name" value="KR_dom"/>
</dbReference>
<organism evidence="4 5">
    <name type="scientific">Trichlorobacter thiogenes</name>
    <dbReference type="NCBI Taxonomy" id="115783"/>
    <lineage>
        <taxon>Bacteria</taxon>
        <taxon>Pseudomonadati</taxon>
        <taxon>Thermodesulfobacteriota</taxon>
        <taxon>Desulfuromonadia</taxon>
        <taxon>Geobacterales</taxon>
        <taxon>Geobacteraceae</taxon>
        <taxon>Trichlorobacter</taxon>
    </lineage>
</organism>
<dbReference type="InterPro" id="IPR036291">
    <property type="entry name" value="NAD(P)-bd_dom_sf"/>
</dbReference>
<dbReference type="EMBL" id="FUWR01000011">
    <property type="protein sequence ID" value="SJZ95446.1"/>
    <property type="molecule type" value="Genomic_DNA"/>
</dbReference>
<dbReference type="OrthoDB" id="5363038at2"/>
<dbReference type="RefSeq" id="WP_139366750.1">
    <property type="nucleotide sequence ID" value="NZ_FUWR01000011.1"/>
</dbReference>
<keyword evidence="2" id="KW-0560">Oxidoreductase</keyword>
<dbReference type="STRING" id="115783.SAMN02745119_02102"/>
<dbReference type="FunFam" id="3.40.50.720:FF:000173">
    <property type="entry name" value="3-oxoacyl-[acyl-carrier protein] reductase"/>
    <property type="match status" value="1"/>
</dbReference>
<comment type="similarity">
    <text evidence="1">Belongs to the short-chain dehydrogenases/reductases (SDR) family.</text>
</comment>
<evidence type="ECO:0000259" key="3">
    <source>
        <dbReference type="SMART" id="SM00822"/>
    </source>
</evidence>
<evidence type="ECO:0000313" key="5">
    <source>
        <dbReference type="Proteomes" id="UP000190102"/>
    </source>
</evidence>
<name>A0A1T4PVQ1_9BACT</name>
<dbReference type="GO" id="GO:0016491">
    <property type="term" value="F:oxidoreductase activity"/>
    <property type="evidence" value="ECO:0007669"/>
    <property type="project" value="UniProtKB-KW"/>
</dbReference>
<evidence type="ECO:0000256" key="1">
    <source>
        <dbReference type="ARBA" id="ARBA00006484"/>
    </source>
</evidence>
<reference evidence="5" key="1">
    <citation type="submission" date="2017-02" db="EMBL/GenBank/DDBJ databases">
        <authorList>
            <person name="Varghese N."/>
            <person name="Submissions S."/>
        </authorList>
    </citation>
    <scope>NUCLEOTIDE SEQUENCE [LARGE SCALE GENOMIC DNA]</scope>
    <source>
        <strain evidence="5">ATCC BAA-34</strain>
    </source>
</reference>
<gene>
    <name evidence="4" type="ORF">SAMN02745119_02102</name>
</gene>
<dbReference type="NCBIfam" id="NF009466">
    <property type="entry name" value="PRK12826.1-2"/>
    <property type="match status" value="1"/>
</dbReference>
<dbReference type="Pfam" id="PF13561">
    <property type="entry name" value="adh_short_C2"/>
    <property type="match status" value="1"/>
</dbReference>
<keyword evidence="5" id="KW-1185">Reference proteome</keyword>